<keyword evidence="4" id="KW-1185">Reference proteome</keyword>
<organism evidence="3 4">
    <name type="scientific">Geothermobacter hydrogeniphilus</name>
    <dbReference type="NCBI Taxonomy" id="1969733"/>
    <lineage>
        <taxon>Bacteria</taxon>
        <taxon>Pseudomonadati</taxon>
        <taxon>Thermodesulfobacteriota</taxon>
        <taxon>Desulfuromonadia</taxon>
        <taxon>Desulfuromonadales</taxon>
        <taxon>Geothermobacteraceae</taxon>
        <taxon>Geothermobacter</taxon>
    </lineage>
</organism>
<reference evidence="3 4" key="1">
    <citation type="submission" date="2017-03" db="EMBL/GenBank/DDBJ databases">
        <title>Genome sequence of Geothermobacter sp. EPR-M, Deep-Sea Iron Reducer.</title>
        <authorList>
            <person name="Tully B."/>
            <person name="Savalia P."/>
            <person name="Abuyen K."/>
            <person name="Baughan C."/>
            <person name="Romero E."/>
            <person name="Ronkowski C."/>
            <person name="Torres B."/>
            <person name="Tremblay J."/>
            <person name="Trujillo A."/>
            <person name="Tyler M."/>
            <person name="Perez-Rodriguez I."/>
            <person name="Amend J."/>
        </authorList>
    </citation>
    <scope>NUCLEOTIDE SEQUENCE [LARGE SCALE GENOMIC DNA]</scope>
    <source>
        <strain evidence="3 4">EPR-M</strain>
    </source>
</reference>
<feature type="coiled-coil region" evidence="1">
    <location>
        <begin position="100"/>
        <end position="130"/>
    </location>
</feature>
<feature type="chain" id="PRO_5013094897" description="Lipoprotein" evidence="2">
    <location>
        <begin position="18"/>
        <end position="283"/>
    </location>
</feature>
<proteinExistence type="predicted"/>
<dbReference type="Proteomes" id="UP000193136">
    <property type="component" value="Unassembled WGS sequence"/>
</dbReference>
<sequence>MRHLCLLLFIIISTFFAGCVQQSEYDELKKENEVLKKRLSEVSAELEDLKFGKERLLKVASAQLSNKEYSAAKKTTLLLTIKHPEIYKDKEYLSLTKRIDAEIKKEKAALAKKRKKAEEEARRRERIANKNIKKKYDEFQKITWFRTKRNVFYHKNKNTKFKVELYFGKEDSGEKFFRLKTRYEDLRSDYHETNWIFYEKVQLISDNGASLVIRTEYPDKQSDNGGGGLAEWSDNYIKEDKIFKFENSKTIKVMFDGKYRHTFKMTKEQLAGFKEIINKYKRT</sequence>
<keyword evidence="1" id="KW-0175">Coiled coil</keyword>
<evidence type="ECO:0000313" key="3">
    <source>
        <dbReference type="EMBL" id="ORJ52554.1"/>
    </source>
</evidence>
<accession>A0A1X0XI33</accession>
<name>A0A1X0XI33_9BACT</name>
<dbReference type="AlphaFoldDB" id="A0A1X0XI33"/>
<evidence type="ECO:0000256" key="2">
    <source>
        <dbReference type="SAM" id="SignalP"/>
    </source>
</evidence>
<gene>
    <name evidence="3" type="ORF">B5V00_16730</name>
</gene>
<evidence type="ECO:0008006" key="5">
    <source>
        <dbReference type="Google" id="ProtNLM"/>
    </source>
</evidence>
<feature type="signal peptide" evidence="2">
    <location>
        <begin position="1"/>
        <end position="17"/>
    </location>
</feature>
<evidence type="ECO:0000256" key="1">
    <source>
        <dbReference type="SAM" id="Coils"/>
    </source>
</evidence>
<dbReference type="EMBL" id="NAAD01000052">
    <property type="protein sequence ID" value="ORJ52554.1"/>
    <property type="molecule type" value="Genomic_DNA"/>
</dbReference>
<dbReference type="RefSeq" id="WP_085011949.1">
    <property type="nucleotide sequence ID" value="NZ_NAAD01000052.1"/>
</dbReference>
<comment type="caution">
    <text evidence="3">The sequence shown here is derived from an EMBL/GenBank/DDBJ whole genome shotgun (WGS) entry which is preliminary data.</text>
</comment>
<protein>
    <recommendedName>
        <fullName evidence="5">Lipoprotein</fullName>
    </recommendedName>
</protein>
<dbReference type="PROSITE" id="PS51257">
    <property type="entry name" value="PROKAR_LIPOPROTEIN"/>
    <property type="match status" value="1"/>
</dbReference>
<keyword evidence="2" id="KW-0732">Signal</keyword>
<evidence type="ECO:0000313" key="4">
    <source>
        <dbReference type="Proteomes" id="UP000193136"/>
    </source>
</evidence>